<keyword evidence="2" id="KW-0472">Membrane</keyword>
<dbReference type="OrthoDB" id="2412974at2759"/>
<reference evidence="3 4" key="1">
    <citation type="journal article" date="2019" name="Environ. Microbiol.">
        <title>At the nexus of three kingdoms: the genome of the mycorrhizal fungus Gigaspora margarita provides insights into plant, endobacterial and fungal interactions.</title>
        <authorList>
            <person name="Venice F."/>
            <person name="Ghignone S."/>
            <person name="Salvioli di Fossalunga A."/>
            <person name="Amselem J."/>
            <person name="Novero M."/>
            <person name="Xianan X."/>
            <person name="Sedzielewska Toro K."/>
            <person name="Morin E."/>
            <person name="Lipzen A."/>
            <person name="Grigoriev I.V."/>
            <person name="Henrissat B."/>
            <person name="Martin F.M."/>
            <person name="Bonfante P."/>
        </authorList>
    </citation>
    <scope>NUCLEOTIDE SEQUENCE [LARGE SCALE GENOMIC DNA]</scope>
    <source>
        <strain evidence="3 4">BEG34</strain>
    </source>
</reference>
<evidence type="ECO:0000313" key="3">
    <source>
        <dbReference type="EMBL" id="KAF0434223.1"/>
    </source>
</evidence>
<proteinExistence type="predicted"/>
<dbReference type="EMBL" id="WTPW01001457">
    <property type="protein sequence ID" value="KAF0434223.1"/>
    <property type="molecule type" value="Genomic_DNA"/>
</dbReference>
<feature type="region of interest" description="Disordered" evidence="1">
    <location>
        <begin position="63"/>
        <end position="93"/>
    </location>
</feature>
<dbReference type="Proteomes" id="UP000439903">
    <property type="component" value="Unassembled WGS sequence"/>
</dbReference>
<evidence type="ECO:0000313" key="4">
    <source>
        <dbReference type="Proteomes" id="UP000439903"/>
    </source>
</evidence>
<gene>
    <name evidence="3" type="ORF">F8M41_004915</name>
</gene>
<name>A0A8H3XAX6_GIGMA</name>
<dbReference type="AlphaFoldDB" id="A0A8H3XAX6"/>
<comment type="caution">
    <text evidence="3">The sequence shown here is derived from an EMBL/GenBank/DDBJ whole genome shotgun (WGS) entry which is preliminary data.</text>
</comment>
<feature type="transmembrane region" description="Helical" evidence="2">
    <location>
        <begin position="21"/>
        <end position="41"/>
    </location>
</feature>
<organism evidence="3 4">
    <name type="scientific">Gigaspora margarita</name>
    <dbReference type="NCBI Taxonomy" id="4874"/>
    <lineage>
        <taxon>Eukaryota</taxon>
        <taxon>Fungi</taxon>
        <taxon>Fungi incertae sedis</taxon>
        <taxon>Mucoromycota</taxon>
        <taxon>Glomeromycotina</taxon>
        <taxon>Glomeromycetes</taxon>
        <taxon>Diversisporales</taxon>
        <taxon>Gigasporaceae</taxon>
        <taxon>Gigaspora</taxon>
    </lineage>
</organism>
<evidence type="ECO:0000256" key="2">
    <source>
        <dbReference type="SAM" id="Phobius"/>
    </source>
</evidence>
<sequence>MIRSRFISSIETQQIDDDGPLLYLLIFFMVLIFFSGIVWMFCCGTCVGRDLLKFCCRITSKSRRNKRKNNRTRLSGGIKRSNNSKHDSVPLDDEEWEMLEDGELFRDVNV</sequence>
<evidence type="ECO:0000256" key="1">
    <source>
        <dbReference type="SAM" id="MobiDB-lite"/>
    </source>
</evidence>
<accession>A0A8H3XAX6</accession>
<keyword evidence="2" id="KW-0812">Transmembrane</keyword>
<protein>
    <submittedName>
        <fullName evidence="3">Uncharacterized protein</fullName>
    </submittedName>
</protein>
<keyword evidence="2" id="KW-1133">Transmembrane helix</keyword>
<keyword evidence="4" id="KW-1185">Reference proteome</keyword>